<dbReference type="GO" id="GO:0006633">
    <property type="term" value="P:fatty acid biosynthetic process"/>
    <property type="evidence" value="ECO:0007669"/>
    <property type="project" value="UniProtKB-UniPathway"/>
</dbReference>
<dbReference type="InterPro" id="IPR057326">
    <property type="entry name" value="KR_dom"/>
</dbReference>
<dbReference type="PROSITE" id="PS00061">
    <property type="entry name" value="ADH_SHORT"/>
    <property type="match status" value="1"/>
</dbReference>
<dbReference type="SUPFAM" id="SSF51735">
    <property type="entry name" value="NAD(P)-binding Rossmann-fold domains"/>
    <property type="match status" value="1"/>
</dbReference>
<dbReference type="AlphaFoldDB" id="A0A0X8FES3"/>
<keyword evidence="5 10" id="KW-0560">Oxidoreductase</keyword>
<dbReference type="PANTHER" id="PTHR42879">
    <property type="entry name" value="3-OXOACYL-(ACYL-CARRIER-PROTEIN) REDUCTASE"/>
    <property type="match status" value="1"/>
</dbReference>
<evidence type="ECO:0000256" key="3">
    <source>
        <dbReference type="ARBA" id="ARBA00012948"/>
    </source>
</evidence>
<comment type="catalytic activity">
    <reaction evidence="7 10">
        <text>a (3R)-hydroxyacyl-[ACP] + NADP(+) = a 3-oxoacyl-[ACP] + NADPH + H(+)</text>
        <dbReference type="Rhea" id="RHEA:17397"/>
        <dbReference type="Rhea" id="RHEA-COMP:9916"/>
        <dbReference type="Rhea" id="RHEA-COMP:9945"/>
        <dbReference type="ChEBI" id="CHEBI:15378"/>
        <dbReference type="ChEBI" id="CHEBI:57783"/>
        <dbReference type="ChEBI" id="CHEBI:58349"/>
        <dbReference type="ChEBI" id="CHEBI:78776"/>
        <dbReference type="ChEBI" id="CHEBI:78827"/>
        <dbReference type="EC" id="1.1.1.100"/>
    </reaction>
</comment>
<evidence type="ECO:0000313" key="15">
    <source>
        <dbReference type="Proteomes" id="UP001069145"/>
    </source>
</evidence>
<evidence type="ECO:0000256" key="4">
    <source>
        <dbReference type="ARBA" id="ARBA00022832"/>
    </source>
</evidence>
<dbReference type="GeneID" id="35766867"/>
<evidence type="ECO:0000256" key="2">
    <source>
        <dbReference type="ARBA" id="ARBA00006484"/>
    </source>
</evidence>
<reference evidence="13 14" key="1">
    <citation type="submission" date="2020-12" db="EMBL/GenBank/DDBJ databases">
        <title>FDA dAtabase for Regulatory Grade micrObial Sequences (FDA-ARGOS): Supporting development and validation of Infectious Disease Dx tests.</title>
        <authorList>
            <person name="Sproer C."/>
            <person name="Gronow S."/>
            <person name="Severitt S."/>
            <person name="Schroder I."/>
            <person name="Tallon L."/>
            <person name="Sadzewicz L."/>
            <person name="Zhao X."/>
            <person name="Boylan J."/>
            <person name="Ott S."/>
            <person name="Bowen H."/>
            <person name="Vavikolanu K."/>
            <person name="Mehta A."/>
            <person name="Aluvathingal J."/>
            <person name="Nadendla S."/>
            <person name="Lowell S."/>
            <person name="Myers T."/>
            <person name="Yan Y."/>
            <person name="Sichtig H."/>
        </authorList>
    </citation>
    <scope>NUCLEOTIDE SEQUENCE [LARGE SCALE GENOMIC DNA]</scope>
    <source>
        <strain evidence="13 14">FDAARGOS_911</strain>
    </source>
</reference>
<feature type="domain" description="Ketoreductase" evidence="11">
    <location>
        <begin position="5"/>
        <end position="188"/>
    </location>
</feature>
<dbReference type="InterPro" id="IPR036291">
    <property type="entry name" value="NAD(P)-bd_dom_sf"/>
</dbReference>
<protein>
    <recommendedName>
        <fullName evidence="3 10">3-oxoacyl-[acyl-carrier-protein] reductase</fullName>
        <ecNumber evidence="3 10">1.1.1.100</ecNumber>
    </recommendedName>
</protein>
<dbReference type="SMART" id="SM00822">
    <property type="entry name" value="PKS_KR"/>
    <property type="match status" value="1"/>
</dbReference>
<keyword evidence="10" id="KW-0443">Lipid metabolism</keyword>
<comment type="pathway">
    <text evidence="1 10">Lipid metabolism; fatty acid biosynthesis.</text>
</comment>
<evidence type="ECO:0000256" key="5">
    <source>
        <dbReference type="ARBA" id="ARBA00023002"/>
    </source>
</evidence>
<dbReference type="OrthoDB" id="9803333at2"/>
<dbReference type="CDD" id="cd05333">
    <property type="entry name" value="BKR_SDR_c"/>
    <property type="match status" value="1"/>
</dbReference>
<keyword evidence="15" id="KW-1185">Reference proteome</keyword>
<evidence type="ECO:0000256" key="1">
    <source>
        <dbReference type="ARBA" id="ARBA00005194"/>
    </source>
</evidence>
<dbReference type="PANTHER" id="PTHR42879:SF2">
    <property type="entry name" value="3-OXOACYL-[ACYL-CARRIER-PROTEIN] REDUCTASE FABG"/>
    <property type="match status" value="1"/>
</dbReference>
<dbReference type="InterPro" id="IPR050259">
    <property type="entry name" value="SDR"/>
</dbReference>
<evidence type="ECO:0000256" key="9">
    <source>
        <dbReference type="PIRSR" id="PIRSR611284-2"/>
    </source>
</evidence>
<dbReference type="InterPro" id="IPR020904">
    <property type="entry name" value="Sc_DH/Rdtase_CS"/>
</dbReference>
<accession>A0A0X8FES3</accession>
<keyword evidence="4 10" id="KW-0276">Fatty acid metabolism</keyword>
<reference evidence="12" key="2">
    <citation type="submission" date="2022-09" db="EMBL/GenBank/DDBJ databases">
        <title>Aerococcus urinae taxonomy study.</title>
        <authorList>
            <person name="Christensen J."/>
            <person name="Senneby E."/>
        </authorList>
    </citation>
    <scope>NUCLEOTIDE SEQUENCE</scope>
    <source>
        <strain evidence="12">NLD-066-U95</strain>
    </source>
</reference>
<dbReference type="RefSeq" id="WP_060778331.1">
    <property type="nucleotide sequence ID" value="NZ_CAJHLF010000002.1"/>
</dbReference>
<evidence type="ECO:0000313" key="13">
    <source>
        <dbReference type="EMBL" id="QPS00794.1"/>
    </source>
</evidence>
<dbReference type="EMBL" id="JAOTML010000001">
    <property type="protein sequence ID" value="MCY3052475.1"/>
    <property type="molecule type" value="Genomic_DNA"/>
</dbReference>
<evidence type="ECO:0000313" key="12">
    <source>
        <dbReference type="EMBL" id="MCY3052475.1"/>
    </source>
</evidence>
<feature type="active site" description="Proton acceptor" evidence="8">
    <location>
        <position position="152"/>
    </location>
</feature>
<dbReference type="NCBIfam" id="NF009466">
    <property type="entry name" value="PRK12826.1-2"/>
    <property type="match status" value="1"/>
</dbReference>
<dbReference type="InterPro" id="IPR002347">
    <property type="entry name" value="SDR_fam"/>
</dbReference>
<proteinExistence type="inferred from homology"/>
<keyword evidence="6 10" id="KW-0275">Fatty acid biosynthesis</keyword>
<dbReference type="GO" id="GO:0004316">
    <property type="term" value="F:3-oxoacyl-[acyl-carrier-protein] reductase (NADPH) activity"/>
    <property type="evidence" value="ECO:0007669"/>
    <property type="project" value="UniProtKB-UniRule"/>
</dbReference>
<feature type="binding site" evidence="9">
    <location>
        <position position="185"/>
    </location>
    <ligand>
        <name>NADP(+)</name>
        <dbReference type="ChEBI" id="CHEBI:58349"/>
    </ligand>
</feature>
<evidence type="ECO:0000256" key="10">
    <source>
        <dbReference type="RuleBase" id="RU366074"/>
    </source>
</evidence>
<feature type="binding site" evidence="9">
    <location>
        <begin position="11"/>
        <end position="14"/>
    </location>
    <ligand>
        <name>NADP(+)</name>
        <dbReference type="ChEBI" id="CHEBI:58349"/>
    </ligand>
</feature>
<dbReference type="PRINTS" id="PR00080">
    <property type="entry name" value="SDRFAMILY"/>
</dbReference>
<evidence type="ECO:0000259" key="11">
    <source>
        <dbReference type="SMART" id="SM00822"/>
    </source>
</evidence>
<dbReference type="InterPro" id="IPR011284">
    <property type="entry name" value="3oxo_ACP_reduc"/>
</dbReference>
<evidence type="ECO:0000256" key="7">
    <source>
        <dbReference type="ARBA" id="ARBA00048508"/>
    </source>
</evidence>
<dbReference type="Proteomes" id="UP001069145">
    <property type="component" value="Unassembled WGS sequence"/>
</dbReference>
<dbReference type="EC" id="1.1.1.100" evidence="3 10"/>
<evidence type="ECO:0000313" key="14">
    <source>
        <dbReference type="Proteomes" id="UP000594771"/>
    </source>
</evidence>
<comment type="similarity">
    <text evidence="2 10">Belongs to the short-chain dehydrogenases/reductases (SDR) family.</text>
</comment>
<organism evidence="13 14">
    <name type="scientific">Aerococcus urinae</name>
    <dbReference type="NCBI Taxonomy" id="1376"/>
    <lineage>
        <taxon>Bacteria</taxon>
        <taxon>Bacillati</taxon>
        <taxon>Bacillota</taxon>
        <taxon>Bacilli</taxon>
        <taxon>Lactobacillales</taxon>
        <taxon>Aerococcaceae</taxon>
        <taxon>Aerococcus</taxon>
    </lineage>
</organism>
<dbReference type="GO" id="GO:0051287">
    <property type="term" value="F:NAD binding"/>
    <property type="evidence" value="ECO:0007669"/>
    <property type="project" value="UniProtKB-UniRule"/>
</dbReference>
<comment type="subunit">
    <text evidence="10">Homotetramer.</text>
</comment>
<evidence type="ECO:0000256" key="6">
    <source>
        <dbReference type="ARBA" id="ARBA00023160"/>
    </source>
</evidence>
<dbReference type="EMBL" id="CP065662">
    <property type="protein sequence ID" value="QPS00794.1"/>
    <property type="molecule type" value="Genomic_DNA"/>
</dbReference>
<gene>
    <name evidence="13" type="primary">fabG</name>
    <name evidence="13" type="ORF">I6G68_05195</name>
    <name evidence="12" type="ORF">ODY43_00455</name>
</gene>
<dbReference type="FunFam" id="3.40.50.720:FF:000173">
    <property type="entry name" value="3-oxoacyl-[acyl-carrier protein] reductase"/>
    <property type="match status" value="1"/>
</dbReference>
<evidence type="ECO:0000256" key="8">
    <source>
        <dbReference type="PIRSR" id="PIRSR611284-1"/>
    </source>
</evidence>
<dbReference type="Pfam" id="PF13561">
    <property type="entry name" value="adh_short_C2"/>
    <property type="match status" value="1"/>
</dbReference>
<feature type="binding site" evidence="9">
    <location>
        <position position="87"/>
    </location>
    <ligand>
        <name>NADP(+)</name>
        <dbReference type="ChEBI" id="CHEBI:58349"/>
    </ligand>
</feature>
<dbReference type="Proteomes" id="UP000594771">
    <property type="component" value="Chromosome"/>
</dbReference>
<feature type="binding site" evidence="9">
    <location>
        <begin position="152"/>
        <end position="156"/>
    </location>
    <ligand>
        <name>NADP(+)</name>
        <dbReference type="ChEBI" id="CHEBI:58349"/>
    </ligand>
</feature>
<dbReference type="NCBIfam" id="TIGR01830">
    <property type="entry name" value="3oxo_ACP_reduc"/>
    <property type="match status" value="1"/>
</dbReference>
<dbReference type="KEGG" id="aun:AWM73_04860"/>
<dbReference type="UniPathway" id="UPA00094"/>
<comment type="function">
    <text evidence="10">Catalyzes the NADPH-dependent reduction of beta-ketoacyl-ACP substrates to beta-hydroxyacyl-ACP products, the first reductive step in the elongation cycle of fatty acid biosynthesis.</text>
</comment>
<keyword evidence="10" id="KW-0444">Lipid biosynthesis</keyword>
<sequence>MTEKPTAIITGGNRGIGAAIAREFANKGYNLALVSRSGSGQDHLDDLSERGAKVLDLKAEVQDFDQAQAIINRCKEEYAHIDVLVNNAGITRDTLLMRMKEADFDAVIDVNLKGCFNLIRHVSKVMLKQKSGNIINIASLSGQIGNAGQINYAAAKAGVIAMTKTAARELASRGIRVNAVAPGFIASDMTDKLSDKVKEQMIAQIPLGDFGRVEDIADAVYFLVKNPYITGTTLNVNGGLYME</sequence>
<dbReference type="PRINTS" id="PR00081">
    <property type="entry name" value="GDHRDH"/>
</dbReference>
<name>A0A0X8FES3_9LACT</name>
<keyword evidence="9 10" id="KW-0521">NADP</keyword>
<dbReference type="Gene3D" id="3.40.50.720">
    <property type="entry name" value="NAD(P)-binding Rossmann-like Domain"/>
    <property type="match status" value="1"/>
</dbReference>